<dbReference type="InterPro" id="IPR014729">
    <property type="entry name" value="Rossmann-like_a/b/a_fold"/>
</dbReference>
<dbReference type="EMBL" id="LGHJ01000010">
    <property type="protein sequence ID" value="KPL77188.1"/>
    <property type="molecule type" value="Genomic_DNA"/>
</dbReference>
<dbReference type="FunFam" id="3.10.20.590:FF:000001">
    <property type="entry name" value="Leucine--tRNA ligase"/>
    <property type="match status" value="1"/>
</dbReference>
<keyword evidence="2 9" id="KW-0963">Cytoplasm</keyword>
<dbReference type="GO" id="GO:0005524">
    <property type="term" value="F:ATP binding"/>
    <property type="evidence" value="ECO:0007669"/>
    <property type="project" value="UniProtKB-UniRule"/>
</dbReference>
<dbReference type="EC" id="6.1.1.4" evidence="9"/>
<dbReference type="InterPro" id="IPR025709">
    <property type="entry name" value="Leu_tRNA-synth_edit"/>
</dbReference>
<evidence type="ECO:0000256" key="5">
    <source>
        <dbReference type="ARBA" id="ARBA00022840"/>
    </source>
</evidence>
<keyword evidence="3 9" id="KW-0436">Ligase</keyword>
<dbReference type="PANTHER" id="PTHR43740:SF2">
    <property type="entry name" value="LEUCINE--TRNA LIGASE, MITOCHONDRIAL"/>
    <property type="match status" value="1"/>
</dbReference>
<proteinExistence type="inferred from homology"/>
<dbReference type="HAMAP" id="MF_00049_B">
    <property type="entry name" value="Leu_tRNA_synth_B"/>
    <property type="match status" value="1"/>
</dbReference>
<feature type="domain" description="Aminoacyl-tRNA synthetase class Ia" evidence="10">
    <location>
        <begin position="515"/>
        <end position="721"/>
    </location>
</feature>
<dbReference type="FunFam" id="3.40.50.620:FF:000056">
    <property type="entry name" value="Leucine--tRNA ligase"/>
    <property type="match status" value="1"/>
</dbReference>
<dbReference type="STRING" id="360411.AC812_04300"/>
<dbReference type="GO" id="GO:0004823">
    <property type="term" value="F:leucine-tRNA ligase activity"/>
    <property type="evidence" value="ECO:0007669"/>
    <property type="project" value="UniProtKB-UniRule"/>
</dbReference>
<evidence type="ECO:0000256" key="8">
    <source>
        <dbReference type="ARBA" id="ARBA00047469"/>
    </source>
</evidence>
<dbReference type="InterPro" id="IPR002300">
    <property type="entry name" value="aa-tRNA-synth_Ia"/>
</dbReference>
<evidence type="ECO:0000256" key="9">
    <source>
        <dbReference type="HAMAP-Rule" id="MF_00049"/>
    </source>
</evidence>
<dbReference type="PATRIC" id="fig|360411.5.peg.3387"/>
<dbReference type="InterPro" id="IPR013155">
    <property type="entry name" value="M/V/L/I-tRNA-synth_anticd-bd"/>
</dbReference>
<comment type="catalytic activity">
    <reaction evidence="8 9">
        <text>tRNA(Leu) + L-leucine + ATP = L-leucyl-tRNA(Leu) + AMP + diphosphate</text>
        <dbReference type="Rhea" id="RHEA:11688"/>
        <dbReference type="Rhea" id="RHEA-COMP:9613"/>
        <dbReference type="Rhea" id="RHEA-COMP:9622"/>
        <dbReference type="ChEBI" id="CHEBI:30616"/>
        <dbReference type="ChEBI" id="CHEBI:33019"/>
        <dbReference type="ChEBI" id="CHEBI:57427"/>
        <dbReference type="ChEBI" id="CHEBI:78442"/>
        <dbReference type="ChEBI" id="CHEBI:78494"/>
        <dbReference type="ChEBI" id="CHEBI:456215"/>
        <dbReference type="EC" id="6.1.1.4"/>
    </reaction>
</comment>
<evidence type="ECO:0000313" key="14">
    <source>
        <dbReference type="Proteomes" id="UP000050514"/>
    </source>
</evidence>
<keyword evidence="6 9" id="KW-0648">Protein biosynthesis</keyword>
<dbReference type="InterPro" id="IPR009080">
    <property type="entry name" value="tRNAsynth_Ia_anticodon-bd"/>
</dbReference>
<evidence type="ECO:0000256" key="2">
    <source>
        <dbReference type="ARBA" id="ARBA00022490"/>
    </source>
</evidence>
<dbReference type="Gene3D" id="3.90.740.10">
    <property type="entry name" value="Valyl/Leucyl/Isoleucyl-tRNA synthetase, editing domain"/>
    <property type="match status" value="1"/>
</dbReference>
<keyword evidence="7 9" id="KW-0030">Aminoacyl-tRNA synthetase</keyword>
<feature type="domain" description="Leucyl-tRNA synthetase editing" evidence="12">
    <location>
        <begin position="226"/>
        <end position="371"/>
    </location>
</feature>
<keyword evidence="4 9" id="KW-0547">Nucleotide-binding</keyword>
<feature type="domain" description="Methionyl/Valyl/Leucyl/Isoleucyl-tRNA synthetase anticodon-binding" evidence="11">
    <location>
        <begin position="767"/>
        <end position="888"/>
    </location>
</feature>
<feature type="domain" description="Aminoacyl-tRNA synthetase class Ia" evidence="10">
    <location>
        <begin position="17"/>
        <end position="210"/>
    </location>
</feature>
<keyword evidence="5 9" id="KW-0067">ATP-binding</keyword>
<dbReference type="PANTHER" id="PTHR43740">
    <property type="entry name" value="LEUCYL-TRNA SYNTHETASE"/>
    <property type="match status" value="1"/>
</dbReference>
<reference evidence="13 14" key="1">
    <citation type="submission" date="2015-07" db="EMBL/GenBank/DDBJ databases">
        <title>Draft genome of Bellilinea caldifistulae DSM 17877.</title>
        <authorList>
            <person name="Hemp J."/>
            <person name="Ward L.M."/>
            <person name="Pace L.A."/>
            <person name="Fischer W.W."/>
        </authorList>
    </citation>
    <scope>NUCLEOTIDE SEQUENCE [LARGE SCALE GENOMIC DNA]</scope>
    <source>
        <strain evidence="13 14">GOMI-1</strain>
    </source>
</reference>
<evidence type="ECO:0000256" key="1">
    <source>
        <dbReference type="ARBA" id="ARBA00005594"/>
    </source>
</evidence>
<dbReference type="Pfam" id="PF00133">
    <property type="entry name" value="tRNA-synt_1"/>
    <property type="match status" value="2"/>
</dbReference>
<comment type="similarity">
    <text evidence="1 9">Belongs to the class-I aminoacyl-tRNA synthetase family.</text>
</comment>
<dbReference type="AlphaFoldDB" id="A0A0P6XAD5"/>
<evidence type="ECO:0000259" key="10">
    <source>
        <dbReference type="Pfam" id="PF00133"/>
    </source>
</evidence>
<dbReference type="CDD" id="cd07958">
    <property type="entry name" value="Anticodon_Ia_Leu_BEm"/>
    <property type="match status" value="1"/>
</dbReference>
<dbReference type="Gene3D" id="3.40.50.620">
    <property type="entry name" value="HUPs"/>
    <property type="match status" value="2"/>
</dbReference>
<evidence type="ECO:0000256" key="4">
    <source>
        <dbReference type="ARBA" id="ARBA00022741"/>
    </source>
</evidence>
<evidence type="ECO:0000313" key="13">
    <source>
        <dbReference type="EMBL" id="KPL77188.1"/>
    </source>
</evidence>
<accession>A0A0P6XAD5</accession>
<evidence type="ECO:0000256" key="6">
    <source>
        <dbReference type="ARBA" id="ARBA00022917"/>
    </source>
</evidence>
<dbReference type="Pfam" id="PF13603">
    <property type="entry name" value="tRNA-synt_1_2"/>
    <property type="match status" value="1"/>
</dbReference>
<evidence type="ECO:0000259" key="12">
    <source>
        <dbReference type="Pfam" id="PF13603"/>
    </source>
</evidence>
<organism evidence="13 14">
    <name type="scientific">Bellilinea caldifistulae</name>
    <dbReference type="NCBI Taxonomy" id="360411"/>
    <lineage>
        <taxon>Bacteria</taxon>
        <taxon>Bacillati</taxon>
        <taxon>Chloroflexota</taxon>
        <taxon>Anaerolineae</taxon>
        <taxon>Anaerolineales</taxon>
        <taxon>Anaerolineaceae</taxon>
        <taxon>Bellilinea</taxon>
    </lineage>
</organism>
<feature type="binding site" evidence="9">
    <location>
        <position position="696"/>
    </location>
    <ligand>
        <name>ATP</name>
        <dbReference type="ChEBI" id="CHEBI:30616"/>
    </ligand>
</feature>
<gene>
    <name evidence="9" type="primary">leuS</name>
    <name evidence="13" type="ORF">AC812_04300</name>
</gene>
<dbReference type="CDD" id="cd00812">
    <property type="entry name" value="LeuRS_core"/>
    <property type="match status" value="1"/>
</dbReference>
<dbReference type="PRINTS" id="PR00985">
    <property type="entry name" value="TRNASYNTHLEU"/>
</dbReference>
<evidence type="ECO:0000256" key="7">
    <source>
        <dbReference type="ARBA" id="ARBA00023146"/>
    </source>
</evidence>
<feature type="short sequence motif" description="'HIGH' region" evidence="9">
    <location>
        <begin position="46"/>
        <end position="56"/>
    </location>
</feature>
<name>A0A0P6XAD5_9CHLR</name>
<dbReference type="GO" id="GO:0006429">
    <property type="term" value="P:leucyl-tRNA aminoacylation"/>
    <property type="evidence" value="ECO:0007669"/>
    <property type="project" value="UniProtKB-UniRule"/>
</dbReference>
<dbReference type="Pfam" id="PF08264">
    <property type="entry name" value="Anticodon_1"/>
    <property type="match status" value="1"/>
</dbReference>
<dbReference type="InterPro" id="IPR002302">
    <property type="entry name" value="Leu-tRNA-ligase"/>
</dbReference>
<protein>
    <recommendedName>
        <fullName evidence="9">Leucine--tRNA ligase</fullName>
        <ecNumber evidence="9">6.1.1.4</ecNumber>
    </recommendedName>
    <alternativeName>
        <fullName evidence="9">Leucyl-tRNA synthetase</fullName>
        <shortName evidence="9">LeuRS</shortName>
    </alternativeName>
</protein>
<dbReference type="InterPro" id="IPR009008">
    <property type="entry name" value="Val/Leu/Ile-tRNA-synth_edit"/>
</dbReference>
<evidence type="ECO:0000256" key="3">
    <source>
        <dbReference type="ARBA" id="ARBA00022598"/>
    </source>
</evidence>
<dbReference type="SUPFAM" id="SSF50677">
    <property type="entry name" value="ValRS/IleRS/LeuRS editing domain"/>
    <property type="match status" value="1"/>
</dbReference>
<dbReference type="GO" id="GO:0005829">
    <property type="term" value="C:cytosol"/>
    <property type="evidence" value="ECO:0007669"/>
    <property type="project" value="TreeGrafter"/>
</dbReference>
<dbReference type="OrthoDB" id="9810365at2"/>
<comment type="caution">
    <text evidence="13">The sequence shown here is derived from an EMBL/GenBank/DDBJ whole genome shotgun (WGS) entry which is preliminary data.</text>
</comment>
<dbReference type="FunFam" id="1.10.730.10:FF:000002">
    <property type="entry name" value="Leucine--tRNA ligase"/>
    <property type="match status" value="1"/>
</dbReference>
<keyword evidence="14" id="KW-1185">Reference proteome</keyword>
<dbReference type="SUPFAM" id="SSF47323">
    <property type="entry name" value="Anticodon-binding domain of a subclass of class I aminoacyl-tRNA synthetases"/>
    <property type="match status" value="1"/>
</dbReference>
<evidence type="ECO:0000259" key="11">
    <source>
        <dbReference type="Pfam" id="PF08264"/>
    </source>
</evidence>
<sequence length="925" mass="106374">MNSSPIPAYNPGEIESKWQQRWEQDGLYHSDIDPSKPKHYALTMLPYPSGDLHIGHWYAMTPSDARARFMRMQGYNVLFPIGFDAFGLPAENAAIQRNIHPKVWTYRNIENMRRQLRSMGAMFDWRREAISSDPEYYRWTQWFFLKLYQHGLAYRKMSPVDWCPHCNTTLAREQVWGEDRHCERCGTPVIKKNLEQWFFKTTEYAEELLRYDGIDWPERVRTLQTNWIGRSEGAAVYFTTQDGDLLEVFTTRPDTLWGATFMVLAPEHPLVEKLTSDEQRAAVEAYVQQTLRQSDIQREAADKEKTGVFTGGFAINPVNGRRIPVWIADYVLMTYGTGAIMAVPAHDERDFAFALKYGLPILPVIARPDGLAKSFAPAGSMRAGFTEALSHAGIAFEQNESGVFVTLNSAQIESYLNIAKEHLNSGYWNEIVGSRWVFIFENGLWEWESPEAETRILARCKELQPAVRPARTLMEMLWNIEFYRDVLFHAEYGMMINSAEFSGTPGERAKAEVTRWLEQTGKGKYAVNYRLRDWLISRQRYWGAPIPIIYCPTCGTVPVPEDQLPVLLPEDVEWKPTGESPLKLHPSWRKTTCPQCGGEAERETDTMDTFMCSSWYHLRYLSPWYHEGPFDPKEYDYWMPVDTYTGGIEHATMHLIYTRFFHKACRDMGITKGDEPMLQLRNQGMVLGEDSEKMSKSRGNVVSPDNLVAAYGADTVRAYLMFFARWDQGGPWSSGGIEGTSRWLRRLWSVVLEPVASRSVDESVIRNLRRKVHQTLRAVTRDFREFEFNTIVSALMELLNEMSKAKQAGAFGTPAWEEAVDIYLRMLAPVAPHISEELWEKLGKPYSVHTQPWPVVDEEAAREEEITLVVQVNGKVRDRIQVPVNISEEEAKAKALATEGVQRHLEGRSPRQIIYVRGRLVNIVI</sequence>
<feature type="short sequence motif" description="'KMSKS' region" evidence="9">
    <location>
        <begin position="693"/>
        <end position="697"/>
    </location>
</feature>
<dbReference type="Gene3D" id="1.10.730.10">
    <property type="entry name" value="Isoleucyl-tRNA Synthetase, Domain 1"/>
    <property type="match status" value="1"/>
</dbReference>
<dbReference type="Proteomes" id="UP000050514">
    <property type="component" value="Unassembled WGS sequence"/>
</dbReference>
<dbReference type="FunFam" id="3.40.50.620:FF:000003">
    <property type="entry name" value="Leucine--tRNA ligase"/>
    <property type="match status" value="1"/>
</dbReference>
<comment type="subcellular location">
    <subcellularLocation>
        <location evidence="9">Cytoplasm</location>
    </subcellularLocation>
</comment>
<dbReference type="RefSeq" id="WP_082148993.1">
    <property type="nucleotide sequence ID" value="NZ_DF967971.1"/>
</dbReference>
<dbReference type="Gene3D" id="3.10.20.590">
    <property type="match status" value="1"/>
</dbReference>
<dbReference type="SUPFAM" id="SSF52374">
    <property type="entry name" value="Nucleotidylyl transferase"/>
    <property type="match status" value="1"/>
</dbReference>
<dbReference type="GO" id="GO:0002161">
    <property type="term" value="F:aminoacyl-tRNA deacylase activity"/>
    <property type="evidence" value="ECO:0007669"/>
    <property type="project" value="InterPro"/>
</dbReference>